<feature type="compositionally biased region" description="Low complexity" evidence="1">
    <location>
        <begin position="19"/>
        <end position="31"/>
    </location>
</feature>
<dbReference type="EMBL" id="CP108085">
    <property type="protein sequence ID" value="WUP78822.1"/>
    <property type="molecule type" value="Genomic_DNA"/>
</dbReference>
<dbReference type="RefSeq" id="WP_260617199.1">
    <property type="nucleotide sequence ID" value="NZ_CP108085.1"/>
</dbReference>
<evidence type="ECO:0000313" key="3">
    <source>
        <dbReference type="Proteomes" id="UP001432011"/>
    </source>
</evidence>
<sequence length="43" mass="4118">MRHIRDVTARALTDGGVLSATSGTAPVPAAVPGGGGDAGISTR</sequence>
<evidence type="ECO:0000313" key="2">
    <source>
        <dbReference type="EMBL" id="WUP78822.1"/>
    </source>
</evidence>
<protein>
    <submittedName>
        <fullName evidence="2">Uncharacterized protein</fullName>
    </submittedName>
</protein>
<gene>
    <name evidence="2" type="ORF">OG913_18100</name>
</gene>
<accession>A0ABZ1T206</accession>
<proteinExistence type="predicted"/>
<dbReference type="Proteomes" id="UP001432011">
    <property type="component" value="Chromosome"/>
</dbReference>
<feature type="region of interest" description="Disordered" evidence="1">
    <location>
        <begin position="17"/>
        <end position="43"/>
    </location>
</feature>
<name>A0ABZ1T206_9ACTN</name>
<keyword evidence="3" id="KW-1185">Reference proteome</keyword>
<feature type="compositionally biased region" description="Gly residues" evidence="1">
    <location>
        <begin position="32"/>
        <end position="43"/>
    </location>
</feature>
<organism evidence="2 3">
    <name type="scientific">Microbispora hainanensis</name>
    <dbReference type="NCBI Taxonomy" id="568844"/>
    <lineage>
        <taxon>Bacteria</taxon>
        <taxon>Bacillati</taxon>
        <taxon>Actinomycetota</taxon>
        <taxon>Actinomycetes</taxon>
        <taxon>Streptosporangiales</taxon>
        <taxon>Streptosporangiaceae</taxon>
        <taxon>Microbispora</taxon>
    </lineage>
</organism>
<reference evidence="2" key="1">
    <citation type="submission" date="2022-10" db="EMBL/GenBank/DDBJ databases">
        <title>The complete genomes of actinobacterial strains from the NBC collection.</title>
        <authorList>
            <person name="Joergensen T.S."/>
            <person name="Alvarez Arevalo M."/>
            <person name="Sterndorff E.B."/>
            <person name="Faurdal D."/>
            <person name="Vuksanovic O."/>
            <person name="Mourched A.-S."/>
            <person name="Charusanti P."/>
            <person name="Shaw S."/>
            <person name="Blin K."/>
            <person name="Weber T."/>
        </authorList>
    </citation>
    <scope>NUCLEOTIDE SEQUENCE</scope>
    <source>
        <strain evidence="2">NBC_00254</strain>
    </source>
</reference>
<evidence type="ECO:0000256" key="1">
    <source>
        <dbReference type="SAM" id="MobiDB-lite"/>
    </source>
</evidence>